<accession>Q3U2H1</accession>
<proteinExistence type="evidence at transcript level"/>
<reference evidence="1" key="6">
    <citation type="submission" date="2004-03" db="EMBL/GenBank/DDBJ databases">
        <authorList>
            <person name="Arakawa T."/>
            <person name="Carninci P."/>
            <person name="Fukuda S."/>
            <person name="Hashizume W."/>
            <person name="Hayashida K."/>
            <person name="Hori F."/>
            <person name="Iida J."/>
            <person name="Imamura K."/>
            <person name="Imotani K."/>
            <person name="Itoh M."/>
            <person name="Kanagawa S."/>
            <person name="Kawai J."/>
            <person name="Kojima M."/>
            <person name="Konno H."/>
            <person name="Murata M."/>
            <person name="Nakamura M."/>
            <person name="Ninomiya N."/>
            <person name="Nishiyori H."/>
            <person name="Nomura K."/>
            <person name="Ohno M."/>
            <person name="Sakazume N."/>
            <person name="Sano H."/>
            <person name="Sasaki D."/>
            <person name="Shibata K."/>
            <person name="Shiraki T."/>
            <person name="Tagami M."/>
            <person name="Tagami Y."/>
            <person name="Waki K."/>
            <person name="Watahiki A."/>
            <person name="Muramatsu M."/>
            <person name="Hayashizaki Y."/>
        </authorList>
    </citation>
    <scope>NUCLEOTIDE SEQUENCE</scope>
    <source>
        <strain evidence="1">NOD</strain>
    </source>
</reference>
<dbReference type="EMBL" id="AK155289">
    <property type="protein sequence ID" value="BAE33169.1"/>
    <property type="molecule type" value="mRNA"/>
</dbReference>
<sequence>MDIVVPTAKPRANKSALESSCCSVSACLGLIPVTPEVSLGLSLTVLFFIQNWPGMRAQVDNDWCWSSLGRAWQPGLAEVVECMPCALA</sequence>
<evidence type="ECO:0000313" key="1">
    <source>
        <dbReference type="EMBL" id="BAE33169.1"/>
    </source>
</evidence>
<reference evidence="1" key="2">
    <citation type="journal article" date="2000" name="Genome Res.">
        <title>Normalization and subtraction of cap-trapper-selected cDNAs to prepare full-length cDNA libraries for rapid discovery of new genes.</title>
        <authorList>
            <person name="Carninci P."/>
            <person name="Shibata Y."/>
            <person name="Hayatsu N."/>
            <person name="Sugahara Y."/>
            <person name="Shibata K."/>
            <person name="Itoh M."/>
            <person name="Konno H."/>
            <person name="Okazaki Y."/>
            <person name="Muramatsu M."/>
            <person name="Hayashizaki Y."/>
        </authorList>
    </citation>
    <scope>NUCLEOTIDE SEQUENCE</scope>
    <source>
        <strain evidence="1">NOD</strain>
    </source>
</reference>
<reference evidence="1" key="4">
    <citation type="journal article" date="2001" name="Nature">
        <title>Functional annotation of a full-length mouse cDNA collection.</title>
        <authorList>
            <consortium name="The RIKEN Genome Exploration Research Group Phase II Team and the FANTOM Consortium"/>
        </authorList>
    </citation>
    <scope>NUCLEOTIDE SEQUENCE</scope>
    <source>
        <strain evidence="1">NOD</strain>
    </source>
</reference>
<reference evidence="1" key="7">
    <citation type="journal article" date="2005" name="Science">
        <title>The Transcriptional Landscape of the Mammalian Genome.</title>
        <authorList>
            <consortium name="The FANTOM Consortium"/>
            <consortium name="Riken Genome Exploration Research Group and Genome Science Group (Genome Network Project Core Group)"/>
        </authorList>
    </citation>
    <scope>NUCLEOTIDE SEQUENCE</scope>
    <source>
        <strain evidence="1">NOD</strain>
    </source>
</reference>
<protein>
    <submittedName>
        <fullName evidence="1">Uncharacterized protein</fullName>
    </submittedName>
</protein>
<reference evidence="1" key="5">
    <citation type="journal article" date="2002" name="Nature">
        <title>Analysis of the mouse transcriptome based on functional annotation of 60,770 full-length cDNAs.</title>
        <authorList>
            <consortium name="The FANTOM Consortium and the RIKEN Genome Exploration Research Group Phase I and II Team"/>
        </authorList>
    </citation>
    <scope>NUCLEOTIDE SEQUENCE</scope>
    <source>
        <strain evidence="1">NOD</strain>
    </source>
</reference>
<reference evidence="1" key="8">
    <citation type="journal article" date="2005" name="Science">
        <title>Antisense Transcription in the Mammalian Transcriptome.</title>
        <authorList>
            <consortium name="RIKEN Genome Exploration Research Group and Genome Science Group (Genome Network Project Core Group) and the FANTOM Consortium"/>
        </authorList>
    </citation>
    <scope>NUCLEOTIDE SEQUENCE</scope>
    <source>
        <strain evidence="1">NOD</strain>
    </source>
</reference>
<reference evidence="1" key="3">
    <citation type="journal article" date="2000" name="Genome Res.">
        <title>RIKEN integrated sequence analysis (RISA) system--384-format sequencing pipeline with 384 multicapillary sequencer.</title>
        <authorList>
            <person name="Shibata K."/>
            <person name="Itoh M."/>
            <person name="Aizawa K."/>
            <person name="Nagaoka S."/>
            <person name="Sasaki N."/>
            <person name="Carninci P."/>
            <person name="Konno H."/>
            <person name="Akiyama J."/>
            <person name="Nishi K."/>
            <person name="Kitsunai T."/>
            <person name="Tashiro H."/>
            <person name="Itoh M."/>
            <person name="Sumi N."/>
            <person name="Ishii Y."/>
            <person name="Nakamura S."/>
            <person name="Hazama M."/>
            <person name="Nishine T."/>
            <person name="Harada A."/>
            <person name="Yamamoto R."/>
            <person name="Matsumoto H."/>
            <person name="Sakaguchi S."/>
            <person name="Ikegami T."/>
            <person name="Kashiwagi K."/>
            <person name="Fujiwake S."/>
            <person name="Inoue K."/>
            <person name="Togawa Y."/>
            <person name="Izawa M."/>
            <person name="Ohara E."/>
            <person name="Watahiki M."/>
            <person name="Yoneda Y."/>
            <person name="Ishikawa T."/>
            <person name="Ozawa K."/>
            <person name="Tanaka T."/>
            <person name="Matsuura S."/>
            <person name="Kawai J."/>
            <person name="Okazaki Y."/>
            <person name="Muramatsu M."/>
            <person name="Inoue Y."/>
            <person name="Kira A."/>
            <person name="Hayashizaki Y."/>
        </authorList>
    </citation>
    <scope>NUCLEOTIDE SEQUENCE</scope>
    <source>
        <strain evidence="1">NOD</strain>
    </source>
</reference>
<reference evidence="1" key="1">
    <citation type="journal article" date="1999" name="Methods Enzymol.">
        <title>High-efficiency full-length cDNA cloning.</title>
        <authorList>
            <person name="Carninci P."/>
            <person name="Hayashizaki Y."/>
        </authorList>
    </citation>
    <scope>NUCLEOTIDE SEQUENCE</scope>
    <source>
        <strain evidence="1">NOD</strain>
    </source>
</reference>
<name>Q3U2H1_MOUSE</name>
<organism evidence="1">
    <name type="scientific">Mus musculus</name>
    <name type="common">Mouse</name>
    <dbReference type="NCBI Taxonomy" id="10090"/>
    <lineage>
        <taxon>Eukaryota</taxon>
        <taxon>Metazoa</taxon>
        <taxon>Chordata</taxon>
        <taxon>Craniata</taxon>
        <taxon>Vertebrata</taxon>
        <taxon>Euteleostomi</taxon>
        <taxon>Mammalia</taxon>
        <taxon>Eutheria</taxon>
        <taxon>Euarchontoglires</taxon>
        <taxon>Glires</taxon>
        <taxon>Rodentia</taxon>
        <taxon>Myomorpha</taxon>
        <taxon>Muroidea</taxon>
        <taxon>Muridae</taxon>
        <taxon>Murinae</taxon>
        <taxon>Mus</taxon>
        <taxon>Mus</taxon>
    </lineage>
</organism>
<dbReference type="AlphaFoldDB" id="Q3U2H1"/>